<proteinExistence type="predicted"/>
<protein>
    <submittedName>
        <fullName evidence="1">Uncharacterized protein</fullName>
    </submittedName>
</protein>
<evidence type="ECO:0000313" key="2">
    <source>
        <dbReference type="Proteomes" id="UP000607653"/>
    </source>
</evidence>
<sequence length="30" mass="3760">MQGRMYWHICVHEYAHAYEHSDHNMKKFIP</sequence>
<keyword evidence="2" id="KW-1185">Reference proteome</keyword>
<gene>
    <name evidence="1" type="ORF">HUJ06_019253</name>
</gene>
<evidence type="ECO:0000313" key="1">
    <source>
        <dbReference type="EMBL" id="DAD17790.1"/>
    </source>
</evidence>
<reference evidence="1 2" key="1">
    <citation type="journal article" date="2020" name="Mol. Biol. Evol.">
        <title>Distinct Expression and Methylation Patterns for Genes with Different Fates following a Single Whole-Genome Duplication in Flowering Plants.</title>
        <authorList>
            <person name="Shi T."/>
            <person name="Rahmani R.S."/>
            <person name="Gugger P.F."/>
            <person name="Wang M."/>
            <person name="Li H."/>
            <person name="Zhang Y."/>
            <person name="Li Z."/>
            <person name="Wang Q."/>
            <person name="Van de Peer Y."/>
            <person name="Marchal K."/>
            <person name="Chen J."/>
        </authorList>
    </citation>
    <scope>NUCLEOTIDE SEQUENCE [LARGE SCALE GENOMIC DNA]</scope>
    <source>
        <tissue evidence="1">Leaf</tissue>
    </source>
</reference>
<organism evidence="1 2">
    <name type="scientific">Nelumbo nucifera</name>
    <name type="common">Sacred lotus</name>
    <dbReference type="NCBI Taxonomy" id="4432"/>
    <lineage>
        <taxon>Eukaryota</taxon>
        <taxon>Viridiplantae</taxon>
        <taxon>Streptophyta</taxon>
        <taxon>Embryophyta</taxon>
        <taxon>Tracheophyta</taxon>
        <taxon>Spermatophyta</taxon>
        <taxon>Magnoliopsida</taxon>
        <taxon>Proteales</taxon>
        <taxon>Nelumbonaceae</taxon>
        <taxon>Nelumbo</taxon>
    </lineage>
</organism>
<dbReference type="AlphaFoldDB" id="A0A822XBS4"/>
<dbReference type="Proteomes" id="UP000607653">
    <property type="component" value="Unassembled WGS sequence"/>
</dbReference>
<comment type="caution">
    <text evidence="1">The sequence shown here is derived from an EMBL/GenBank/DDBJ whole genome shotgun (WGS) entry which is preliminary data.</text>
</comment>
<name>A0A822XBS4_NELNU</name>
<accession>A0A822XBS4</accession>
<dbReference type="EMBL" id="DUZY01000001">
    <property type="protein sequence ID" value="DAD17790.1"/>
    <property type="molecule type" value="Genomic_DNA"/>
</dbReference>